<keyword evidence="2" id="KW-1185">Reference proteome</keyword>
<dbReference type="AlphaFoldDB" id="A0A1G4HYS1"/>
<protein>
    <submittedName>
        <fullName evidence="1">Uncharacterized protein</fullName>
    </submittedName>
</protein>
<proteinExistence type="predicted"/>
<gene>
    <name evidence="1" type="ORF">TEOVI_000754900</name>
</gene>
<name>A0A1G4HYS1_TRYEQ</name>
<evidence type="ECO:0000313" key="1">
    <source>
        <dbReference type="EMBL" id="SCU64439.1"/>
    </source>
</evidence>
<dbReference type="GeneID" id="92381483"/>
<dbReference type="RefSeq" id="XP_067076206.1">
    <property type="nucleotide sequence ID" value="XM_067220105.1"/>
</dbReference>
<organism evidence="1 2">
    <name type="scientific">Trypanosoma equiperdum</name>
    <dbReference type="NCBI Taxonomy" id="5694"/>
    <lineage>
        <taxon>Eukaryota</taxon>
        <taxon>Discoba</taxon>
        <taxon>Euglenozoa</taxon>
        <taxon>Kinetoplastea</taxon>
        <taxon>Metakinetoplastina</taxon>
        <taxon>Trypanosomatida</taxon>
        <taxon>Trypanosomatidae</taxon>
        <taxon>Trypanosoma</taxon>
    </lineage>
</organism>
<accession>A0A1G4HYS1</accession>
<dbReference type="Proteomes" id="UP000195570">
    <property type="component" value="Unassembled WGS sequence"/>
</dbReference>
<comment type="caution">
    <text evidence="1">The sequence shown here is derived from an EMBL/GenBank/DDBJ whole genome shotgun (WGS) entry which is preliminary data.</text>
</comment>
<dbReference type="EMBL" id="CZPT02000059">
    <property type="protein sequence ID" value="SCU64439.1"/>
    <property type="molecule type" value="Genomic_DNA"/>
</dbReference>
<sequence>MDDETFACIVPPAATIQQCFDRLLNEAPPSLDDGEGTEGKTWSMLIDRREFVEDTLQSFEVLEARRKETMRNASGQAYAAPSCGVVPTVVEPSGKGLPYAVSSFFGEGKWEHVWSQFERDVARETLIVNGVVCRDAEAAFEKISDLMNDAYDELLAQNSNEETNSPARVPGWKGRGILRTARSFVELVKETVKKPAKERRVKESVRLAVLGAQQTILALPLELLTAHFSKSEEDVGKDDDYVPQMVHIGEMSYDPRDEGVKRYSENSPGRMFVQVERRSQGSRLPFVRVDKQLRVFTTDEAMVRREKLYLRIIVEINLLSDDQVELSWEWGRP</sequence>
<reference evidence="1" key="1">
    <citation type="submission" date="2016-09" db="EMBL/GenBank/DDBJ databases">
        <authorList>
            <person name="Hebert L."/>
            <person name="Moumen B."/>
        </authorList>
    </citation>
    <scope>NUCLEOTIDE SEQUENCE [LARGE SCALE GENOMIC DNA]</scope>
    <source>
        <strain evidence="1">OVI</strain>
    </source>
</reference>
<evidence type="ECO:0000313" key="2">
    <source>
        <dbReference type="Proteomes" id="UP000195570"/>
    </source>
</evidence>
<dbReference type="VEuPathDB" id="TriTrypDB:TEOVI_000754900"/>